<reference evidence="1 2" key="1">
    <citation type="submission" date="2018-08" db="EMBL/GenBank/DDBJ databases">
        <title>Recombination of ecologically and evolutionarily significant loci maintains genetic cohesion in the Pseudomonas syringae species complex.</title>
        <authorList>
            <person name="Dillon M."/>
            <person name="Thakur S."/>
            <person name="Almeida R.N.D."/>
            <person name="Weir B.S."/>
            <person name="Guttman D.S."/>
        </authorList>
    </citation>
    <scope>NUCLEOTIDE SEQUENCE [LARGE SCALE GENOMIC DNA]</scope>
    <source>
        <strain evidence="1 2">ICMP 4388</strain>
    </source>
</reference>
<dbReference type="EMBL" id="RBPX01000224">
    <property type="protein sequence ID" value="RMO63397.1"/>
    <property type="molecule type" value="Genomic_DNA"/>
</dbReference>
<comment type="caution">
    <text evidence="1">The sequence shown here is derived from an EMBL/GenBank/DDBJ whole genome shotgun (WGS) entry which is preliminary data.</text>
</comment>
<protein>
    <submittedName>
        <fullName evidence="1">Uncharacterized protein</fullName>
    </submittedName>
</protein>
<sequence length="38" mass="4520">MGMRIERTKRFALNFNNGAEPFGSKQLQKSLFFHFHFS</sequence>
<gene>
    <name evidence="1" type="ORF">ALQ37_103014</name>
</gene>
<dbReference type="AlphaFoldDB" id="A0A3M3X074"/>
<dbReference type="Proteomes" id="UP000274541">
    <property type="component" value="Unassembled WGS sequence"/>
</dbReference>
<organism evidence="1 2">
    <name type="scientific">Pseudomonas syringae pv. aptata</name>
    <dbReference type="NCBI Taxonomy" id="83167"/>
    <lineage>
        <taxon>Bacteria</taxon>
        <taxon>Pseudomonadati</taxon>
        <taxon>Pseudomonadota</taxon>
        <taxon>Gammaproteobacteria</taxon>
        <taxon>Pseudomonadales</taxon>
        <taxon>Pseudomonadaceae</taxon>
        <taxon>Pseudomonas</taxon>
        <taxon>Pseudomonas syringae</taxon>
    </lineage>
</organism>
<accession>A0A3M3X074</accession>
<proteinExistence type="predicted"/>
<evidence type="ECO:0000313" key="1">
    <source>
        <dbReference type="EMBL" id="RMO63397.1"/>
    </source>
</evidence>
<name>A0A3M3X074_PSEAP</name>
<evidence type="ECO:0000313" key="2">
    <source>
        <dbReference type="Proteomes" id="UP000274541"/>
    </source>
</evidence>